<dbReference type="Gene3D" id="1.10.357.10">
    <property type="entry name" value="Tetracycline Repressor, domain 2"/>
    <property type="match status" value="1"/>
</dbReference>
<keyword evidence="1 2" id="KW-0238">DNA-binding</keyword>
<dbReference type="InterPro" id="IPR001647">
    <property type="entry name" value="HTH_TetR"/>
</dbReference>
<evidence type="ECO:0000313" key="4">
    <source>
        <dbReference type="EMBL" id="KOH42552.1"/>
    </source>
</evidence>
<dbReference type="PANTHER" id="PTHR30328">
    <property type="entry name" value="TRANSCRIPTIONAL REPRESSOR"/>
    <property type="match status" value="1"/>
</dbReference>
<gene>
    <name evidence="4" type="ORF">NC99_46400</name>
</gene>
<protein>
    <recommendedName>
        <fullName evidence="3">HTH tetR-type domain-containing protein</fullName>
    </recommendedName>
</protein>
<feature type="domain" description="HTH tetR-type" evidence="3">
    <location>
        <begin position="1"/>
        <end position="49"/>
    </location>
</feature>
<dbReference type="SUPFAM" id="SSF46689">
    <property type="entry name" value="Homeodomain-like"/>
    <property type="match status" value="1"/>
</dbReference>
<evidence type="ECO:0000259" key="3">
    <source>
        <dbReference type="PROSITE" id="PS50977"/>
    </source>
</evidence>
<dbReference type="Proteomes" id="UP000036958">
    <property type="component" value="Unassembled WGS sequence"/>
</dbReference>
<organism evidence="4 5">
    <name type="scientific">Sunxiuqinia dokdonensis</name>
    <dbReference type="NCBI Taxonomy" id="1409788"/>
    <lineage>
        <taxon>Bacteria</taxon>
        <taxon>Pseudomonadati</taxon>
        <taxon>Bacteroidota</taxon>
        <taxon>Bacteroidia</taxon>
        <taxon>Marinilabiliales</taxon>
        <taxon>Prolixibacteraceae</taxon>
        <taxon>Sunxiuqinia</taxon>
    </lineage>
</organism>
<evidence type="ECO:0000313" key="5">
    <source>
        <dbReference type="Proteomes" id="UP000036958"/>
    </source>
</evidence>
<dbReference type="PANTHER" id="PTHR30328:SF54">
    <property type="entry name" value="HTH-TYPE TRANSCRIPTIONAL REPRESSOR SCO4008"/>
    <property type="match status" value="1"/>
</dbReference>
<dbReference type="EMBL" id="LGIA01000224">
    <property type="protein sequence ID" value="KOH42552.1"/>
    <property type="molecule type" value="Genomic_DNA"/>
</dbReference>
<dbReference type="GO" id="GO:0003677">
    <property type="term" value="F:DNA binding"/>
    <property type="evidence" value="ECO:0007669"/>
    <property type="project" value="UniProtKB-UniRule"/>
</dbReference>
<dbReference type="Gene3D" id="1.10.10.60">
    <property type="entry name" value="Homeodomain-like"/>
    <property type="match status" value="1"/>
</dbReference>
<dbReference type="AlphaFoldDB" id="A0A0L8V2U8"/>
<evidence type="ECO:0000256" key="2">
    <source>
        <dbReference type="PROSITE-ProRule" id="PRU00335"/>
    </source>
</evidence>
<feature type="DNA-binding region" description="H-T-H motif" evidence="2">
    <location>
        <begin position="12"/>
        <end position="31"/>
    </location>
</feature>
<comment type="caution">
    <text evidence="4">The sequence shown here is derived from an EMBL/GenBank/DDBJ whole genome shotgun (WGS) entry which is preliminary data.</text>
</comment>
<accession>A0A0L8V2U8</accession>
<dbReference type="SUPFAM" id="SSF48498">
    <property type="entry name" value="Tetracyclin repressor-like, C-terminal domain"/>
    <property type="match status" value="1"/>
</dbReference>
<dbReference type="InterPro" id="IPR036271">
    <property type="entry name" value="Tet_transcr_reg_TetR-rel_C_sf"/>
</dbReference>
<name>A0A0L8V2U8_9BACT</name>
<dbReference type="Pfam" id="PF00440">
    <property type="entry name" value="TetR_N"/>
    <property type="match status" value="1"/>
</dbReference>
<dbReference type="PROSITE" id="PS50977">
    <property type="entry name" value="HTH_TETR_2"/>
    <property type="match status" value="1"/>
</dbReference>
<dbReference type="InterPro" id="IPR009057">
    <property type="entry name" value="Homeodomain-like_sf"/>
</dbReference>
<dbReference type="InterPro" id="IPR050109">
    <property type="entry name" value="HTH-type_TetR-like_transc_reg"/>
</dbReference>
<sequence>MLYVKHGIKSVSVDEIAAMLGISKKTLYVHIRSRDELLQLVIDYSLTQFIAGLRKLLEPEEHVFRKLGHLYSYIIKINRKVNPSFLPDLKKVNIGHFRRIQDFRNDQLFSFVKSIMEQGVQEGLFRPDLDLKLVYLNQISKIDGGVLKGSPGYNQTLFSDSIYKLIINDLIGMTTLKGHQEFEKQYDELLHLIDGYSQCNFQKTK</sequence>
<evidence type="ECO:0000256" key="1">
    <source>
        <dbReference type="ARBA" id="ARBA00023125"/>
    </source>
</evidence>
<reference evidence="5" key="1">
    <citation type="submission" date="2015-07" db="EMBL/GenBank/DDBJ databases">
        <title>Genome sequencing of Sunxiuqinia dokdonensis strain SK.</title>
        <authorList>
            <person name="Ahn S."/>
            <person name="Kim B.-C."/>
        </authorList>
    </citation>
    <scope>NUCLEOTIDE SEQUENCE [LARGE SCALE GENOMIC DNA]</scope>
    <source>
        <strain evidence="5">SK</strain>
    </source>
</reference>
<proteinExistence type="predicted"/>
<dbReference type="STRING" id="1409788.NC99_46400"/>
<keyword evidence="5" id="KW-1185">Reference proteome</keyword>